<dbReference type="AlphaFoldDB" id="A0A4R6TXD5"/>
<evidence type="ECO:0000256" key="4">
    <source>
        <dbReference type="ARBA" id="ARBA00022989"/>
    </source>
</evidence>
<evidence type="ECO:0000256" key="7">
    <source>
        <dbReference type="SAM" id="Phobius"/>
    </source>
</evidence>
<protein>
    <recommendedName>
        <fullName evidence="10">LemA protein</fullName>
    </recommendedName>
</protein>
<dbReference type="InterPro" id="IPR023353">
    <property type="entry name" value="LemA-like_dom_sf"/>
</dbReference>
<keyword evidence="3 7" id="KW-0812">Transmembrane</keyword>
<comment type="similarity">
    <text evidence="2">Belongs to the LemA family.</text>
</comment>
<dbReference type="PANTHER" id="PTHR34478">
    <property type="entry name" value="PROTEIN LEMA"/>
    <property type="match status" value="1"/>
</dbReference>
<keyword evidence="5 7" id="KW-0472">Membrane</keyword>
<evidence type="ECO:0000256" key="6">
    <source>
        <dbReference type="SAM" id="MobiDB-lite"/>
    </source>
</evidence>
<comment type="caution">
    <text evidence="8">The sequence shown here is derived from an EMBL/GenBank/DDBJ whole genome shotgun (WGS) entry which is preliminary data.</text>
</comment>
<dbReference type="RefSeq" id="WP_133581275.1">
    <property type="nucleotide sequence ID" value="NZ_SNYJ01000013.1"/>
</dbReference>
<accession>A0A4R6TXD5</accession>
<dbReference type="GO" id="GO:0016020">
    <property type="term" value="C:membrane"/>
    <property type="evidence" value="ECO:0007669"/>
    <property type="project" value="UniProtKB-SubCell"/>
</dbReference>
<reference evidence="8 9" key="1">
    <citation type="submission" date="2019-03" db="EMBL/GenBank/DDBJ databases">
        <title>Genomic Encyclopedia of Type Strains, Phase IV (KMG-IV): sequencing the most valuable type-strain genomes for metagenomic binning, comparative biology and taxonomic classification.</title>
        <authorList>
            <person name="Goeker M."/>
        </authorList>
    </citation>
    <scope>NUCLEOTIDE SEQUENCE [LARGE SCALE GENOMIC DNA]</scope>
    <source>
        <strain evidence="8 9">DSM 28697</strain>
    </source>
</reference>
<feature type="region of interest" description="Disordered" evidence="6">
    <location>
        <begin position="161"/>
        <end position="180"/>
    </location>
</feature>
<dbReference type="PANTHER" id="PTHR34478:SF1">
    <property type="entry name" value="PROTEIN LEMA"/>
    <property type="match status" value="1"/>
</dbReference>
<dbReference type="EMBL" id="SNYJ01000013">
    <property type="protein sequence ID" value="TDQ37432.1"/>
    <property type="molecule type" value="Genomic_DNA"/>
</dbReference>
<dbReference type="Pfam" id="PF04011">
    <property type="entry name" value="LemA"/>
    <property type="match status" value="1"/>
</dbReference>
<evidence type="ECO:0000313" key="9">
    <source>
        <dbReference type="Proteomes" id="UP000295632"/>
    </source>
</evidence>
<sequence>MISTISSIIGLILMLFALFYIAHYNTLLRLRQAMQRSKSDVETLLRQRHDALPGLRRYIRPEEEPLYNELSTFQDQLVSGNTQERINADAQVQKILHQLSLLETDETESIVEKFRSLEERVDHSASIYNESAERYNRKITDSPAQLFARLFQYKKRTSLTSIHRQGRMKKRKKKPNNSAD</sequence>
<dbReference type="Proteomes" id="UP000295632">
    <property type="component" value="Unassembled WGS sequence"/>
</dbReference>
<feature type="transmembrane region" description="Helical" evidence="7">
    <location>
        <begin position="6"/>
        <end position="28"/>
    </location>
</feature>
<evidence type="ECO:0000256" key="1">
    <source>
        <dbReference type="ARBA" id="ARBA00004167"/>
    </source>
</evidence>
<evidence type="ECO:0000256" key="3">
    <source>
        <dbReference type="ARBA" id="ARBA00022692"/>
    </source>
</evidence>
<organism evidence="8 9">
    <name type="scientific">Aureibacillus halotolerans</name>
    <dbReference type="NCBI Taxonomy" id="1508390"/>
    <lineage>
        <taxon>Bacteria</taxon>
        <taxon>Bacillati</taxon>
        <taxon>Bacillota</taxon>
        <taxon>Bacilli</taxon>
        <taxon>Bacillales</taxon>
        <taxon>Bacillaceae</taxon>
        <taxon>Aureibacillus</taxon>
    </lineage>
</organism>
<evidence type="ECO:0000313" key="8">
    <source>
        <dbReference type="EMBL" id="TDQ37432.1"/>
    </source>
</evidence>
<proteinExistence type="inferred from homology"/>
<feature type="compositionally biased region" description="Basic residues" evidence="6">
    <location>
        <begin position="164"/>
        <end position="180"/>
    </location>
</feature>
<evidence type="ECO:0000256" key="5">
    <source>
        <dbReference type="ARBA" id="ARBA00023136"/>
    </source>
</evidence>
<dbReference type="SUPFAM" id="SSF140478">
    <property type="entry name" value="LemA-like"/>
    <property type="match status" value="1"/>
</dbReference>
<comment type="subcellular location">
    <subcellularLocation>
        <location evidence="1">Membrane</location>
        <topology evidence="1">Single-pass membrane protein</topology>
    </subcellularLocation>
</comment>
<evidence type="ECO:0000256" key="2">
    <source>
        <dbReference type="ARBA" id="ARBA00008854"/>
    </source>
</evidence>
<dbReference type="OrthoDB" id="9804152at2"/>
<keyword evidence="9" id="KW-1185">Reference proteome</keyword>
<dbReference type="Gene3D" id="1.20.1440.20">
    <property type="entry name" value="LemA-like domain"/>
    <property type="match status" value="1"/>
</dbReference>
<keyword evidence="4 7" id="KW-1133">Transmembrane helix</keyword>
<gene>
    <name evidence="8" type="ORF">EV213_11367</name>
</gene>
<evidence type="ECO:0008006" key="10">
    <source>
        <dbReference type="Google" id="ProtNLM"/>
    </source>
</evidence>
<name>A0A4R6TXD5_9BACI</name>
<dbReference type="InterPro" id="IPR007156">
    <property type="entry name" value="MamQ_LemA"/>
</dbReference>